<name>A0A0H2MHW0_9PROT</name>
<gene>
    <name evidence="1" type="ORF">WH96_01195</name>
</gene>
<comment type="caution">
    <text evidence="1">The sequence shown here is derived from an EMBL/GenBank/DDBJ whole genome shotgun (WGS) entry which is preliminary data.</text>
</comment>
<sequence length="514" mass="60061">MRDGAIPAPYRGNDEEDLWPEEIEALEARAKGDALKHSRPLDIHKWSEHPEVNNFITPIYEKYFKGRKGRIRKKHLKVVLLDLYVAWRDDPALKVTYSRNVNDYKAGSRYNELHISHLTINVVDALEAAGLVEHAKGFFDRDRKAGLLSRMWPTEALIALFREAKFSKYDVDYSEDRLVVVLRDKNPETGKAFDVEYDETEETKRMSSVVHAYNLLLKKTFIDVPDLEDVRGINLSHRFTRRVFNRKSFDKGGRFSGGWWQYCKKEIRKKIHLNDRPTNEIDFSGLHLVMLYALEGFSYWEEMNNDDPYVLPEIAFIPDAQNKRSIAKALTLMLINASSPQEAYNAFRDEANTGTPEKKFTNAQLEVIQKALEDKHPKVSKYFGADIGVTLMNYDSQITEKIIEEFVAHDVPILSIHDSYIVPCDYEDWLIETMQEAFGHVMKLPLDRFPPTQVVEQADRIEDLEGSLMSWMPYDEVKEYQEEMERKYLDRVRVPRSGRYIKELEEFNEWIAQQ</sequence>
<proteinExistence type="predicted"/>
<dbReference type="STRING" id="1489064.WH96_01195"/>
<evidence type="ECO:0000313" key="1">
    <source>
        <dbReference type="EMBL" id="KLN62179.1"/>
    </source>
</evidence>
<dbReference type="RefSeq" id="WP_047762304.1">
    <property type="nucleotide sequence ID" value="NZ_LAQL01000002.1"/>
</dbReference>
<dbReference type="AlphaFoldDB" id="A0A0H2MHW0"/>
<dbReference type="Proteomes" id="UP000035444">
    <property type="component" value="Unassembled WGS sequence"/>
</dbReference>
<evidence type="ECO:0000313" key="2">
    <source>
        <dbReference type="Proteomes" id="UP000035444"/>
    </source>
</evidence>
<protein>
    <recommendedName>
        <fullName evidence="3">DNA-directed RNA polymerase</fullName>
    </recommendedName>
</protein>
<evidence type="ECO:0008006" key="3">
    <source>
        <dbReference type="Google" id="ProtNLM"/>
    </source>
</evidence>
<accession>A0A0H2MHW0</accession>
<dbReference type="OrthoDB" id="7059994at2"/>
<dbReference type="EMBL" id="LAQL01000002">
    <property type="protein sequence ID" value="KLN62179.1"/>
    <property type="molecule type" value="Genomic_DNA"/>
</dbReference>
<reference evidence="1 2" key="1">
    <citation type="submission" date="2015-03" db="EMBL/GenBank/DDBJ databases">
        <title>Genome Sequence of Kiloniella spongiae MEBiC09566, isolated from a marine sponge.</title>
        <authorList>
            <person name="Shao Z."/>
            <person name="Wang L."/>
            <person name="Li X."/>
        </authorList>
    </citation>
    <scope>NUCLEOTIDE SEQUENCE [LARGE SCALE GENOMIC DNA]</scope>
    <source>
        <strain evidence="1 2">MEBiC09566</strain>
    </source>
</reference>
<keyword evidence="2" id="KW-1185">Reference proteome</keyword>
<organism evidence="1 2">
    <name type="scientific">Kiloniella spongiae</name>
    <dbReference type="NCBI Taxonomy" id="1489064"/>
    <lineage>
        <taxon>Bacteria</taxon>
        <taxon>Pseudomonadati</taxon>
        <taxon>Pseudomonadota</taxon>
        <taxon>Alphaproteobacteria</taxon>
        <taxon>Rhodospirillales</taxon>
        <taxon>Kiloniellaceae</taxon>
        <taxon>Kiloniella</taxon>
    </lineage>
</organism>